<accession>A5KQE9</accession>
<feature type="compositionally biased region" description="Polar residues" evidence="1">
    <location>
        <begin position="1"/>
        <end position="11"/>
    </location>
</feature>
<dbReference type="EMBL" id="AAVP02000016">
    <property type="protein sequence ID" value="EDK23339.1"/>
    <property type="molecule type" value="Genomic_DNA"/>
</dbReference>
<dbReference type="HOGENOM" id="CLU_3239201_0_0_9"/>
<organism evidence="2 3">
    <name type="scientific">[Ruminococcus] torques ATCC 27756</name>
    <dbReference type="NCBI Taxonomy" id="411460"/>
    <lineage>
        <taxon>Bacteria</taxon>
        <taxon>Bacillati</taxon>
        <taxon>Bacillota</taxon>
        <taxon>Clostridia</taxon>
        <taxon>Lachnospirales</taxon>
        <taxon>Lachnospiraceae</taxon>
        <taxon>Mediterraneibacter</taxon>
    </lineage>
</organism>
<reference evidence="2 3" key="2">
    <citation type="submission" date="2007-04" db="EMBL/GenBank/DDBJ databases">
        <title>Draft genome sequence of Ruminococcus torques (ATCC 27756).</title>
        <authorList>
            <person name="Sudarsanam P."/>
            <person name="Ley R."/>
            <person name="Guruge J."/>
            <person name="Turnbaugh P.J."/>
            <person name="Mahowald M."/>
            <person name="Liep D."/>
            <person name="Gordon J."/>
        </authorList>
    </citation>
    <scope>NUCLEOTIDE SEQUENCE [LARGE SCALE GENOMIC DNA]</scope>
    <source>
        <strain evidence="2 3">ATCC 27756</strain>
    </source>
</reference>
<name>A5KQE9_9FIRM</name>
<dbReference type="AlphaFoldDB" id="A5KQE9"/>
<proteinExistence type="predicted"/>
<reference evidence="2 3" key="1">
    <citation type="submission" date="2007-03" db="EMBL/GenBank/DDBJ databases">
        <authorList>
            <person name="Fulton L."/>
            <person name="Clifton S."/>
            <person name="Fulton B."/>
            <person name="Xu J."/>
            <person name="Minx P."/>
            <person name="Pepin K.H."/>
            <person name="Johnson M."/>
            <person name="Thiruvilangam P."/>
            <person name="Bhonagiri V."/>
            <person name="Nash W.E."/>
            <person name="Mardis E.R."/>
            <person name="Wilson R.K."/>
        </authorList>
    </citation>
    <scope>NUCLEOTIDE SEQUENCE [LARGE SCALE GENOMIC DNA]</scope>
    <source>
        <strain evidence="2 3">ATCC 27756</strain>
    </source>
</reference>
<comment type="caution">
    <text evidence="2">The sequence shown here is derived from an EMBL/GenBank/DDBJ whole genome shotgun (WGS) entry which is preliminary data.</text>
</comment>
<evidence type="ECO:0000313" key="3">
    <source>
        <dbReference type="Proteomes" id="UP000003577"/>
    </source>
</evidence>
<feature type="region of interest" description="Disordered" evidence="1">
    <location>
        <begin position="1"/>
        <end position="28"/>
    </location>
</feature>
<protein>
    <submittedName>
        <fullName evidence="2">Uncharacterized protein</fullName>
    </submittedName>
</protein>
<evidence type="ECO:0000313" key="2">
    <source>
        <dbReference type="EMBL" id="EDK23339.1"/>
    </source>
</evidence>
<dbReference type="PaxDb" id="411460-RUMTOR_02487"/>
<feature type="compositionally biased region" description="Basic and acidic residues" evidence="1">
    <location>
        <begin position="12"/>
        <end position="22"/>
    </location>
</feature>
<gene>
    <name evidence="2" type="ORF">RUMTOR_02487</name>
</gene>
<dbReference type="Proteomes" id="UP000003577">
    <property type="component" value="Unassembled WGS sequence"/>
</dbReference>
<sequence>MESAVSASVNWHTKDRSRELRKPAGKPKAVWRIAKKFSAGQKM</sequence>
<evidence type="ECO:0000256" key="1">
    <source>
        <dbReference type="SAM" id="MobiDB-lite"/>
    </source>
</evidence>